<keyword evidence="3" id="KW-0256">Endoplasmic reticulum</keyword>
<accession>A0AAW1W4Z2</accession>
<keyword evidence="7" id="KW-1185">Reference proteome</keyword>
<evidence type="ECO:0000256" key="2">
    <source>
        <dbReference type="ARBA" id="ARBA00022448"/>
    </source>
</evidence>
<protein>
    <recommendedName>
        <fullName evidence="5">Sec39 domain-containing protein</fullName>
    </recommendedName>
</protein>
<dbReference type="PANTHER" id="PTHR15922:SF2">
    <property type="entry name" value="NBAS SUBUNIT OF NRZ TETHERING COMPLEX"/>
    <property type="match status" value="1"/>
</dbReference>
<dbReference type="PANTHER" id="PTHR15922">
    <property type="entry name" value="NEUROBLASTOMA-AMPLIFIED SEQUENCE"/>
    <property type="match status" value="1"/>
</dbReference>
<feature type="domain" description="Sec39" evidence="5">
    <location>
        <begin position="934"/>
        <end position="1122"/>
    </location>
</feature>
<comment type="caution">
    <text evidence="6">The sequence shown here is derived from an EMBL/GenBank/DDBJ whole genome shotgun (WGS) entry which is preliminary data.</text>
</comment>
<evidence type="ECO:0000256" key="1">
    <source>
        <dbReference type="ARBA" id="ARBA00004240"/>
    </source>
</evidence>
<comment type="subcellular location">
    <subcellularLocation>
        <location evidence="1">Endoplasmic reticulum</location>
    </subcellularLocation>
</comment>
<dbReference type="InterPro" id="IPR013244">
    <property type="entry name" value="Sec39_domain"/>
</dbReference>
<name>A0AAW1W4Z2_RUBAR</name>
<dbReference type="EMBL" id="JBEDUW010000007">
    <property type="protein sequence ID" value="KAK9914547.1"/>
    <property type="molecule type" value="Genomic_DNA"/>
</dbReference>
<keyword evidence="2" id="KW-0813">Transport</keyword>
<dbReference type="Proteomes" id="UP001457282">
    <property type="component" value="Unassembled WGS sequence"/>
</dbReference>
<evidence type="ECO:0000313" key="6">
    <source>
        <dbReference type="EMBL" id="KAK9914547.1"/>
    </source>
</evidence>
<dbReference type="InterPro" id="IPR036322">
    <property type="entry name" value="WD40_repeat_dom_sf"/>
</dbReference>
<keyword evidence="4" id="KW-0653">Protein transport</keyword>
<dbReference type="GO" id="GO:0070939">
    <property type="term" value="C:Dsl1/NZR complex"/>
    <property type="evidence" value="ECO:0007669"/>
    <property type="project" value="TreeGrafter"/>
</dbReference>
<gene>
    <name evidence="6" type="ORF">M0R45_038321</name>
</gene>
<evidence type="ECO:0000313" key="7">
    <source>
        <dbReference type="Proteomes" id="UP001457282"/>
    </source>
</evidence>
<reference evidence="6 7" key="1">
    <citation type="journal article" date="2023" name="G3 (Bethesda)">
        <title>A chromosome-length genome assembly and annotation of blackberry (Rubus argutus, cv. 'Hillquist').</title>
        <authorList>
            <person name="Bruna T."/>
            <person name="Aryal R."/>
            <person name="Dudchenko O."/>
            <person name="Sargent D.J."/>
            <person name="Mead D."/>
            <person name="Buti M."/>
            <person name="Cavallini A."/>
            <person name="Hytonen T."/>
            <person name="Andres J."/>
            <person name="Pham M."/>
            <person name="Weisz D."/>
            <person name="Mascagni F."/>
            <person name="Usai G."/>
            <person name="Natali L."/>
            <person name="Bassil N."/>
            <person name="Fernandez G.E."/>
            <person name="Lomsadze A."/>
            <person name="Armour M."/>
            <person name="Olukolu B."/>
            <person name="Poorten T."/>
            <person name="Britton C."/>
            <person name="Davik J."/>
            <person name="Ashrafi H."/>
            <person name="Aiden E.L."/>
            <person name="Borodovsky M."/>
            <person name="Worthington M."/>
        </authorList>
    </citation>
    <scope>NUCLEOTIDE SEQUENCE [LARGE SCALE GENOMIC DNA]</scope>
    <source>
        <strain evidence="6">PI 553951</strain>
    </source>
</reference>
<dbReference type="GO" id="GO:0006890">
    <property type="term" value="P:retrograde vesicle-mediated transport, Golgi to endoplasmic reticulum"/>
    <property type="evidence" value="ECO:0007669"/>
    <property type="project" value="InterPro"/>
</dbReference>
<evidence type="ECO:0000259" key="5">
    <source>
        <dbReference type="Pfam" id="PF08314"/>
    </source>
</evidence>
<proteinExistence type="predicted"/>
<organism evidence="6 7">
    <name type="scientific">Rubus argutus</name>
    <name type="common">Southern blackberry</name>
    <dbReference type="NCBI Taxonomy" id="59490"/>
    <lineage>
        <taxon>Eukaryota</taxon>
        <taxon>Viridiplantae</taxon>
        <taxon>Streptophyta</taxon>
        <taxon>Embryophyta</taxon>
        <taxon>Tracheophyta</taxon>
        <taxon>Spermatophyta</taxon>
        <taxon>Magnoliopsida</taxon>
        <taxon>eudicotyledons</taxon>
        <taxon>Gunneridae</taxon>
        <taxon>Pentapetalae</taxon>
        <taxon>rosids</taxon>
        <taxon>fabids</taxon>
        <taxon>Rosales</taxon>
        <taxon>Rosaceae</taxon>
        <taxon>Rosoideae</taxon>
        <taxon>Rosoideae incertae sedis</taxon>
        <taxon>Rubus</taxon>
    </lineage>
</organism>
<dbReference type="Pfam" id="PF08314">
    <property type="entry name" value="Sec39"/>
    <property type="match status" value="2"/>
</dbReference>
<dbReference type="SUPFAM" id="SSF50978">
    <property type="entry name" value="WD40 repeat-like"/>
    <property type="match status" value="1"/>
</dbReference>
<dbReference type="GO" id="GO:0015031">
    <property type="term" value="P:protein transport"/>
    <property type="evidence" value="ECO:0007669"/>
    <property type="project" value="UniProtKB-KW"/>
</dbReference>
<evidence type="ECO:0000256" key="4">
    <source>
        <dbReference type="ARBA" id="ARBA00022927"/>
    </source>
</evidence>
<evidence type="ECO:0000256" key="3">
    <source>
        <dbReference type="ARBA" id="ARBA00022824"/>
    </source>
</evidence>
<feature type="domain" description="Sec39" evidence="5">
    <location>
        <begin position="584"/>
        <end position="893"/>
    </location>
</feature>
<sequence>MDETIDSVFFETRRHITRPYSPNYPPQQANDGGKGNFRSLLSLRGMSQLREKWNKYKQPRKMRRLTSLFISPRGEHVAVVAGNQITILKKEDDYSEPCGTFTSSSPASFTTGTWSESHDVLGVSDDTDTLYFIRPNGEEIVRISRRHLKVSLPVISLIVQDDSELQKSCLCSFIIVTSDGSLQHIEISQDPSSSIYFAQTSHNGLTLKGQSTHIVLCVDYHPELSLLAGVTLTSGSCFISLWRRSGTIDLEQLFTIQFEGFYSNTIGCGSQLAYPKVLISPQAKFVATLDVTGRLHVFKMDKECFSLSNFTCRERYESQVTNNLSSGEGEDLSDVVDFTWWSDHILTFAKRSGLVTMLNLLSGLKVQENGTVFSKPVLERIKLFQGNLFLLETLSSDERSNSDETKDSHTMERISVDSLDQIDISRLNWSLVSFYERSVVEMYNILLMNGEYQAALEFADRHGLDKDEVIKSQWLHSKQGANEISTFLSKVKDTHFVLSECVDKVGPTEDSVRALLVYGLHLTNQYGFSEPDNNECSQIWDFRLARLQLLQYSDRLETYLGINMGRFSMQEYSKFRVIPINEAAVTLAESGKIGALNLLFKRHPYSLAPFVLEILGSIPETIPVQTYGQLLPGRSPPTSLAMREEDWVECEKMISFINKTPKDHEISIQIQTEPIVKQCLGSVWPSINELSIWYKKRARDIDSFSGQLENCISLLEFAHRKGVHELQQFHEDVSYLHQLIYSDDSGGEVNSSLSLVMWEELSDYDKFRMMLKGVKEDNMVARLHEMAVPLMRDRFHYTTSVSQDWLTDDHHAADRNKDESFLVRWLKEAASENKLDICLLVIEEGCKDFQSNSLFKDEVEAIDCALRCIYLCTSTDKWSTMAAILSKLPQMQGSEIFFESLERRLKLAEGHIDVGRLLAFYQVPKSLNFFLESHEDGKGVKQILRLILSKFIRRQPGRSDTDWATMWRDMQCIREKAFPFLDLEYMLMEFCRGLLKAGKFSLARNYLKGTSSVALASEKAENLVIQAAREYFFSASSLACPEIWKAKECLNLFPSSGNVKVESDIIDALTVRLPSLGVTLLPMQFRQIKDPMEIIKMAITSQTGAYLHVDELVEIANLLGLSSPENISSVQEAIAREAAVAGDLQLALDLCLVLAKKGHGHIWDLSAAIARGPALENMDINSRKQLLGFALSNCDEESVSELLYAWKDLDLQGQCEMLMMLSETKCPDFSIEGSSIITDSVHSIQDIIKRKGCLEMVEGVSCDDQEVHISNIKNSLSAVTKNLPIDNGTNLESVLGENGKLLSFAAIQLPWLLELSRKTEHCKKKNSSMIPGKQYVSVRTQALVTILSWLARHGFAPTDNVVASLAKSIIEPPVTEEEYIASCSFLLNLVDPFNGVEVIEEQLRMRKDYQEISSIMNVGMTYSLLYSSAIECESPMERRELLLRKFKEKHVAPSTDEIDKFDKVKSTFWREWKLKLEDQKRVADHCRALEKIIPGVDTARFLSRDYNYIGSVVLPLIDSVKLEKKHILKDILKLADGYGLNRAEVFLRYLSSVLVSEVWTNDDITYEISEFKGEIAGHAVETIKAISSAVYPAVDGCNKLRLAYMFGLLSDCYLQLEETSKELPIIHPDQAHLSGFGLSRFYRLMEQECIRVSSIVNLNFKNIAGLGGLNIKCLSCEVYMHNYDSSLEALSKMVETLTSIYCDPLPEGLITWQDVYKHYIWSLLTTLETKAGTASIIKSTEILQGFVCQLEQSYEYCRRYLRLLAYSDSLNIMKRYITIILPLFGSSGGLPDNSALQECLIILLNFWIRLIDEMKEIASHEDAGPNLKLNLDCLLCCLKVFMRLVMEDSVSPSQGWGTLVSFVNHGFIGDSASELYLFCRAMIFSGCGFGPVAEVFSEAVIRGPTGFTLVGDREILELPLLYLNILEHILQEVVVSESQEYQNLYQLLSTLSKLEGDLEDLDRVRNLVWERMAEFSDNPQLPSSIRVYALELMQYLTGKNIKGFSAGIQSNVIPWEGWDEVHFTNKKCETTAKQGLADHNDKSNRFTSTLVALKSSQLVANISPTMEITPDDLLNLETAVSCFRKLCDVAQNYSHVESLLAVLGEWEGFFLVREDKEDSVEASDTGNEWIEDNWDEGWESFQEVGPSEKEKENSISISPLHVCWLEILKKLVMLAHFKDVLRLIDQSFLKSSGILLDEDGAKSLSQIVLEIDCFMALKLVLLLPFKPLQLECLAAVEDKLKQGGISDTIGGDLELLMLVLFSGVVSSIISNSSYGNTFSYICYLVGNLSHKCRAAQQNQRQKGNGVLEENEMSLLLFRRLLFPCFISELVKGDQQLLAGLVVTRFMHTNASLSLVNIAEASLRRFLEVQLHALHDKFTLDETHSQDALHFTISSLRGKLENLIGDALSLLSTSVG</sequence>
<dbReference type="GO" id="GO:0000149">
    <property type="term" value="F:SNARE binding"/>
    <property type="evidence" value="ECO:0007669"/>
    <property type="project" value="TreeGrafter"/>
</dbReference>